<keyword evidence="5 7" id="KW-0408">Iron</keyword>
<dbReference type="GO" id="GO:0005506">
    <property type="term" value="F:iron ion binding"/>
    <property type="evidence" value="ECO:0007669"/>
    <property type="project" value="InterPro"/>
</dbReference>
<dbReference type="PANTHER" id="PTHR46696:SF1">
    <property type="entry name" value="CYTOCHROME P450 YJIB-RELATED"/>
    <property type="match status" value="1"/>
</dbReference>
<organism evidence="8 9">
    <name type="scientific">Lipingzhangella halophila</name>
    <dbReference type="NCBI Taxonomy" id="1783352"/>
    <lineage>
        <taxon>Bacteria</taxon>
        <taxon>Bacillati</taxon>
        <taxon>Actinomycetota</taxon>
        <taxon>Actinomycetes</taxon>
        <taxon>Streptosporangiales</taxon>
        <taxon>Nocardiopsidaceae</taxon>
        <taxon>Lipingzhangella</taxon>
    </lineage>
</organism>
<evidence type="ECO:0000256" key="2">
    <source>
        <dbReference type="ARBA" id="ARBA00022617"/>
    </source>
</evidence>
<keyword evidence="2 7" id="KW-0349">Heme</keyword>
<evidence type="ECO:0000256" key="5">
    <source>
        <dbReference type="ARBA" id="ARBA00023004"/>
    </source>
</evidence>
<dbReference type="Proteomes" id="UP000523007">
    <property type="component" value="Unassembled WGS sequence"/>
</dbReference>
<dbReference type="InterPro" id="IPR036396">
    <property type="entry name" value="Cyt_P450_sf"/>
</dbReference>
<dbReference type="PANTHER" id="PTHR46696">
    <property type="entry name" value="P450, PUTATIVE (EUROFUNG)-RELATED"/>
    <property type="match status" value="1"/>
</dbReference>
<dbReference type="InterPro" id="IPR001128">
    <property type="entry name" value="Cyt_P450"/>
</dbReference>
<keyword evidence="3 7" id="KW-0479">Metal-binding</keyword>
<keyword evidence="9" id="KW-1185">Reference proteome</keyword>
<name>A0A7W7RLQ5_9ACTN</name>
<keyword evidence="4 7" id="KW-0560">Oxidoreductase</keyword>
<proteinExistence type="inferred from homology"/>
<evidence type="ECO:0000313" key="8">
    <source>
        <dbReference type="EMBL" id="MBB4934315.1"/>
    </source>
</evidence>
<dbReference type="GO" id="GO:0004497">
    <property type="term" value="F:monooxygenase activity"/>
    <property type="evidence" value="ECO:0007669"/>
    <property type="project" value="UniProtKB-KW"/>
</dbReference>
<evidence type="ECO:0000256" key="3">
    <source>
        <dbReference type="ARBA" id="ARBA00022723"/>
    </source>
</evidence>
<reference evidence="8 9" key="1">
    <citation type="submission" date="2020-08" db="EMBL/GenBank/DDBJ databases">
        <title>Sequencing the genomes of 1000 actinobacteria strains.</title>
        <authorList>
            <person name="Klenk H.-P."/>
        </authorList>
    </citation>
    <scope>NUCLEOTIDE SEQUENCE [LARGE SCALE GENOMIC DNA]</scope>
    <source>
        <strain evidence="8 9">DSM 102030</strain>
    </source>
</reference>
<comment type="caution">
    <text evidence="8">The sequence shown here is derived from an EMBL/GenBank/DDBJ whole genome shotgun (WGS) entry which is preliminary data.</text>
</comment>
<dbReference type="PROSITE" id="PS00086">
    <property type="entry name" value="CYTOCHROME_P450"/>
    <property type="match status" value="1"/>
</dbReference>
<dbReference type="EMBL" id="JACHJT010000001">
    <property type="protein sequence ID" value="MBB4934315.1"/>
    <property type="molecule type" value="Genomic_DNA"/>
</dbReference>
<evidence type="ECO:0000256" key="1">
    <source>
        <dbReference type="ARBA" id="ARBA00010617"/>
    </source>
</evidence>
<dbReference type="AlphaFoldDB" id="A0A7W7RLQ5"/>
<dbReference type="SUPFAM" id="SSF48264">
    <property type="entry name" value="Cytochrome P450"/>
    <property type="match status" value="1"/>
</dbReference>
<dbReference type="Pfam" id="PF00067">
    <property type="entry name" value="p450"/>
    <property type="match status" value="1"/>
</dbReference>
<evidence type="ECO:0000256" key="7">
    <source>
        <dbReference type="RuleBase" id="RU000461"/>
    </source>
</evidence>
<dbReference type="Gene3D" id="1.10.630.10">
    <property type="entry name" value="Cytochrome P450"/>
    <property type="match status" value="1"/>
</dbReference>
<gene>
    <name evidence="8" type="ORF">F4561_005135</name>
</gene>
<dbReference type="PRINTS" id="PR00359">
    <property type="entry name" value="BP450"/>
</dbReference>
<comment type="similarity">
    <text evidence="1 7">Belongs to the cytochrome P450 family.</text>
</comment>
<evidence type="ECO:0000256" key="6">
    <source>
        <dbReference type="ARBA" id="ARBA00023033"/>
    </source>
</evidence>
<dbReference type="InterPro" id="IPR002397">
    <property type="entry name" value="Cyt_P450_B"/>
</dbReference>
<evidence type="ECO:0000256" key="4">
    <source>
        <dbReference type="ARBA" id="ARBA00023002"/>
    </source>
</evidence>
<accession>A0A7W7RLQ5</accession>
<dbReference type="CDD" id="cd11029">
    <property type="entry name" value="CYP107-like"/>
    <property type="match status" value="1"/>
</dbReference>
<evidence type="ECO:0000313" key="9">
    <source>
        <dbReference type="Proteomes" id="UP000523007"/>
    </source>
</evidence>
<dbReference type="RefSeq" id="WP_184582304.1">
    <property type="nucleotide sequence ID" value="NZ_JACHJT010000001.1"/>
</dbReference>
<dbReference type="PRINTS" id="PR00385">
    <property type="entry name" value="P450"/>
</dbReference>
<dbReference type="FunFam" id="1.10.630.10:FF:000018">
    <property type="entry name" value="Cytochrome P450 monooxygenase"/>
    <property type="match status" value="1"/>
</dbReference>
<protein>
    <submittedName>
        <fullName evidence="8">Cytochrome P450</fullName>
    </submittedName>
</protein>
<dbReference type="GO" id="GO:0016705">
    <property type="term" value="F:oxidoreductase activity, acting on paired donors, with incorporation or reduction of molecular oxygen"/>
    <property type="evidence" value="ECO:0007669"/>
    <property type="project" value="InterPro"/>
</dbReference>
<keyword evidence="6 7" id="KW-0503">Monooxygenase</keyword>
<sequence length="389" mass="42944">MHVDLVSALTSADRDAALAHLRAGPAVKTTNFFDGTEIHLVTGYEEILTVLTDPRFSHDPDKQTKFQMGSAVGLPEDLQPYVLAALGAQDPPRHTHLRRAVSKEFTFRRVERLKPRIQQITDELLDHLPREADLVQTLAYPLPVRVICELLGVPAADYDRWHQWSEAIGGTDPEAMASGWRSLVDYILDLIGQKRRDPGNDLVSALVGNGDLTEEEITSLSVSILLAGHETTVTLISGGALLLLTHPDKKEPLLREPERIPNAVEEFLRYSGAADVGVFRYTLEPVEIGGVTIPADEPVMPLYHAGNRDPRRFPEAAELHLDRGESGHLGFGHGMHYCLGAALARAELQIVFTSLLSRFPDMALLHPDTPPAWQPGLARSLAELPVRMY</sequence>
<dbReference type="InterPro" id="IPR017972">
    <property type="entry name" value="Cyt_P450_CS"/>
</dbReference>
<dbReference type="GO" id="GO:0020037">
    <property type="term" value="F:heme binding"/>
    <property type="evidence" value="ECO:0007669"/>
    <property type="project" value="InterPro"/>
</dbReference>